<feature type="transmembrane region" description="Helical" evidence="1">
    <location>
        <begin position="12"/>
        <end position="29"/>
    </location>
</feature>
<evidence type="ECO:0000313" key="3">
    <source>
        <dbReference type="Proteomes" id="UP000029431"/>
    </source>
</evidence>
<evidence type="ECO:0000256" key="1">
    <source>
        <dbReference type="SAM" id="Phobius"/>
    </source>
</evidence>
<gene>
    <name evidence="2" type="ORF">ERIC2_c13400</name>
</gene>
<keyword evidence="1" id="KW-0812">Transmembrane</keyword>
<dbReference type="EMBL" id="CP003355">
    <property type="protein sequence ID" value="AHD05167.1"/>
    <property type="molecule type" value="Genomic_DNA"/>
</dbReference>
<organism evidence="2 3">
    <name type="scientific">Paenibacillus larvae subsp. larvae DSM 25430</name>
    <dbReference type="NCBI Taxonomy" id="697284"/>
    <lineage>
        <taxon>Bacteria</taxon>
        <taxon>Bacillati</taxon>
        <taxon>Bacillota</taxon>
        <taxon>Bacilli</taxon>
        <taxon>Bacillales</taxon>
        <taxon>Paenibacillaceae</taxon>
        <taxon>Paenibacillus</taxon>
    </lineage>
</organism>
<dbReference type="Proteomes" id="UP000029431">
    <property type="component" value="Chromosome"/>
</dbReference>
<dbReference type="AlphaFoldDB" id="V9W7T3"/>
<keyword evidence="3" id="KW-1185">Reference proteome</keyword>
<dbReference type="KEGG" id="plv:ERIC2_c13400"/>
<sequence>MSGRVNCMNSGYLAGLLYVITLILYASGWKETLYGSSSQKSLLLFLWGYGLLGWFTWEGQYIGLSGGFVIIAVWGIGSILNIHIEMNRIHVLVVSGLLTVIGYLYEGIITKDPFFIIWNEYIDTAVLLGLLTSAALYNPIAQIGCLTLILIILDLWKFRERIPLNGEIIGGGTFRDMWWAAVVTVRVTSILIQKAVEESREKVAGWMEKKRGAK</sequence>
<dbReference type="HOGENOM" id="CLU_1319878_0_0_9"/>
<name>V9W7T3_9BACL</name>
<feature type="transmembrane region" description="Helical" evidence="1">
    <location>
        <begin position="125"/>
        <end position="153"/>
    </location>
</feature>
<feature type="transmembrane region" description="Helical" evidence="1">
    <location>
        <begin position="89"/>
        <end position="105"/>
    </location>
</feature>
<reference evidence="2 3" key="1">
    <citation type="journal article" date="2014" name="PLoS ONE">
        <title>How to Kill the Honey Bee Larva: Genomic Potential and Virulence Mechanisms of Paenibacillus larvae.</title>
        <authorList>
            <person name="Djukic M."/>
            <person name="Brzuszkiewicz E."/>
            <person name="Funfhaus A."/>
            <person name="Voss J."/>
            <person name="Gollnow K."/>
            <person name="Poppinga L."/>
            <person name="Liesegang H."/>
            <person name="Garcia-Gonzalez E."/>
            <person name="Genersch E."/>
            <person name="Daniel R."/>
        </authorList>
    </citation>
    <scope>NUCLEOTIDE SEQUENCE [LARGE SCALE GENOMIC DNA]</scope>
    <source>
        <strain evidence="2 3">DSM 25430</strain>
    </source>
</reference>
<accession>V9W7T3</accession>
<feature type="transmembrane region" description="Helical" evidence="1">
    <location>
        <begin position="63"/>
        <end position="82"/>
    </location>
</feature>
<proteinExistence type="predicted"/>
<keyword evidence="1" id="KW-0472">Membrane</keyword>
<feature type="transmembrane region" description="Helical" evidence="1">
    <location>
        <begin position="41"/>
        <end position="57"/>
    </location>
</feature>
<protein>
    <submittedName>
        <fullName evidence="2">Uncharacterized protein</fullName>
    </submittedName>
</protein>
<evidence type="ECO:0000313" key="2">
    <source>
        <dbReference type="EMBL" id="AHD05167.1"/>
    </source>
</evidence>
<keyword evidence="1" id="KW-1133">Transmembrane helix</keyword>
<dbReference type="PATRIC" id="fig|697284.3.peg.1276"/>